<keyword evidence="1" id="KW-0805">Transcription regulation</keyword>
<dbReference type="Gene3D" id="6.10.140.140">
    <property type="match status" value="1"/>
</dbReference>
<accession>A0AAW1BVE8</accession>
<feature type="region of interest" description="Disordered" evidence="4">
    <location>
        <begin position="270"/>
        <end position="296"/>
    </location>
</feature>
<dbReference type="InterPro" id="IPR001909">
    <property type="entry name" value="KRAB"/>
</dbReference>
<evidence type="ECO:0000259" key="5">
    <source>
        <dbReference type="PROSITE" id="PS50804"/>
    </source>
</evidence>
<evidence type="ECO:0000313" key="8">
    <source>
        <dbReference type="Proteomes" id="UP001474421"/>
    </source>
</evidence>
<keyword evidence="2" id="KW-0804">Transcription</keyword>
<comment type="caution">
    <text evidence="7">The sequence shown here is derived from an EMBL/GenBank/DDBJ whole genome shotgun (WGS) entry which is preliminary data.</text>
</comment>
<feature type="domain" description="SCAN box" evidence="5">
    <location>
        <begin position="47"/>
        <end position="124"/>
    </location>
</feature>
<feature type="region of interest" description="Disordered" evidence="4">
    <location>
        <begin position="1"/>
        <end position="44"/>
    </location>
</feature>
<sequence length="356" mass="38777">MDVPKSGGGWRRASGLPEAEPEEGGEAWAAGAKRETLPEDPPDSEVQRFRCFGYQESAGPRAVCTRLQQLCYRWLKPERNSKAQVVDLVILEQFLAVLPREMAGWLRECGAESCSQAVALAEGFLLSQAEEWKQQMQEPLMKAVVVSPEEREGLSGPSTQQPLGRIPKEDPSQFMLPLTGSGRLLMEIAEASPLCGGTTAQGLISFEEVAVYFTEEEWRLLDPSQRALHGEVMLENARNVATLGYRQEQINYKEPGVALLQMIKSEDGMLGNQGTSQSKASASLKGTEPSTSLAGLETFPEVPGFMEGKAKRPDGARLPGGLIPWQQHVTLCHLHDGQLACPPVSPFGPGEVHSVV</sequence>
<dbReference type="Gene3D" id="1.10.4020.10">
    <property type="entry name" value="DNA breaking-rejoining enzymes"/>
    <property type="match status" value="1"/>
</dbReference>
<evidence type="ECO:0000256" key="3">
    <source>
        <dbReference type="ARBA" id="ARBA00023242"/>
    </source>
</evidence>
<gene>
    <name evidence="7" type="ORF">NXF25_004241</name>
</gene>
<dbReference type="AlphaFoldDB" id="A0AAW1BVE8"/>
<feature type="domain" description="KRAB" evidence="6">
    <location>
        <begin position="204"/>
        <end position="280"/>
    </location>
</feature>
<dbReference type="PROSITE" id="PS50805">
    <property type="entry name" value="KRAB"/>
    <property type="match status" value="1"/>
</dbReference>
<dbReference type="CDD" id="cd07765">
    <property type="entry name" value="KRAB_A-box"/>
    <property type="match status" value="1"/>
</dbReference>
<protein>
    <submittedName>
        <fullName evidence="7">Zinc finger protein</fullName>
    </submittedName>
</protein>
<dbReference type="SUPFAM" id="SSF47353">
    <property type="entry name" value="Retrovirus capsid dimerization domain-like"/>
    <property type="match status" value="1"/>
</dbReference>
<dbReference type="EMBL" id="JAOTOJ010000002">
    <property type="protein sequence ID" value="KAK9405467.1"/>
    <property type="molecule type" value="Genomic_DNA"/>
</dbReference>
<dbReference type="InterPro" id="IPR038269">
    <property type="entry name" value="SCAN_sf"/>
</dbReference>
<proteinExistence type="predicted"/>
<dbReference type="InterPro" id="IPR003309">
    <property type="entry name" value="SCAN_dom"/>
</dbReference>
<dbReference type="GO" id="GO:0006355">
    <property type="term" value="P:regulation of DNA-templated transcription"/>
    <property type="evidence" value="ECO:0007669"/>
    <property type="project" value="InterPro"/>
</dbReference>
<evidence type="ECO:0000259" key="6">
    <source>
        <dbReference type="PROSITE" id="PS50805"/>
    </source>
</evidence>
<dbReference type="SMART" id="SM00431">
    <property type="entry name" value="SCAN"/>
    <property type="match status" value="1"/>
</dbReference>
<dbReference type="FunFam" id="1.10.4020.10:FF:000005">
    <property type="entry name" value="Uncharacterized protein"/>
    <property type="match status" value="1"/>
</dbReference>
<feature type="compositionally biased region" description="Gly residues" evidence="4">
    <location>
        <begin position="1"/>
        <end position="10"/>
    </location>
</feature>
<dbReference type="PANTHER" id="PTHR45935">
    <property type="entry name" value="PROTEIN ZBED8-RELATED"/>
    <property type="match status" value="1"/>
</dbReference>
<dbReference type="Pfam" id="PF01352">
    <property type="entry name" value="KRAB"/>
    <property type="match status" value="1"/>
</dbReference>
<dbReference type="SMART" id="SM00349">
    <property type="entry name" value="KRAB"/>
    <property type="match status" value="1"/>
</dbReference>
<dbReference type="PROSITE" id="PS50804">
    <property type="entry name" value="SCAN_BOX"/>
    <property type="match status" value="1"/>
</dbReference>
<reference evidence="7 8" key="1">
    <citation type="journal article" date="2024" name="Proc. Natl. Acad. Sci. U.S.A.">
        <title>The genetic regulatory architecture and epigenomic basis for age-related changes in rattlesnake venom.</title>
        <authorList>
            <person name="Hogan M.P."/>
            <person name="Holding M.L."/>
            <person name="Nystrom G.S."/>
            <person name="Colston T.J."/>
            <person name="Bartlett D.A."/>
            <person name="Mason A.J."/>
            <person name="Ellsworth S.A."/>
            <person name="Rautsaw R.M."/>
            <person name="Lawrence K.C."/>
            <person name="Strickland J.L."/>
            <person name="He B."/>
            <person name="Fraser P."/>
            <person name="Margres M.J."/>
            <person name="Gilbert D.M."/>
            <person name="Gibbs H.L."/>
            <person name="Parkinson C.L."/>
            <person name="Rokyta D.R."/>
        </authorList>
    </citation>
    <scope>NUCLEOTIDE SEQUENCE [LARGE SCALE GENOMIC DNA]</scope>
    <source>
        <strain evidence="7">DRR0105</strain>
    </source>
</reference>
<evidence type="ECO:0000256" key="1">
    <source>
        <dbReference type="ARBA" id="ARBA00023015"/>
    </source>
</evidence>
<evidence type="ECO:0000313" key="7">
    <source>
        <dbReference type="EMBL" id="KAK9405467.1"/>
    </source>
</evidence>
<evidence type="ECO:0000256" key="4">
    <source>
        <dbReference type="SAM" id="MobiDB-lite"/>
    </source>
</evidence>
<feature type="region of interest" description="Disordered" evidence="4">
    <location>
        <begin position="150"/>
        <end position="170"/>
    </location>
</feature>
<organism evidence="7 8">
    <name type="scientific">Crotalus adamanteus</name>
    <name type="common">Eastern diamondback rattlesnake</name>
    <dbReference type="NCBI Taxonomy" id="8729"/>
    <lineage>
        <taxon>Eukaryota</taxon>
        <taxon>Metazoa</taxon>
        <taxon>Chordata</taxon>
        <taxon>Craniata</taxon>
        <taxon>Vertebrata</taxon>
        <taxon>Euteleostomi</taxon>
        <taxon>Lepidosauria</taxon>
        <taxon>Squamata</taxon>
        <taxon>Bifurcata</taxon>
        <taxon>Unidentata</taxon>
        <taxon>Episquamata</taxon>
        <taxon>Toxicofera</taxon>
        <taxon>Serpentes</taxon>
        <taxon>Colubroidea</taxon>
        <taxon>Viperidae</taxon>
        <taxon>Crotalinae</taxon>
        <taxon>Crotalus</taxon>
    </lineage>
</organism>
<dbReference type="InterPro" id="IPR050916">
    <property type="entry name" value="SCAN-C2H2_zinc_finger"/>
</dbReference>
<keyword evidence="3" id="KW-0539">Nucleus</keyword>
<dbReference type="Pfam" id="PF02023">
    <property type="entry name" value="SCAN"/>
    <property type="match status" value="1"/>
</dbReference>
<dbReference type="InterPro" id="IPR036051">
    <property type="entry name" value="KRAB_dom_sf"/>
</dbReference>
<evidence type="ECO:0000256" key="2">
    <source>
        <dbReference type="ARBA" id="ARBA00023163"/>
    </source>
</evidence>
<dbReference type="Proteomes" id="UP001474421">
    <property type="component" value="Unassembled WGS sequence"/>
</dbReference>
<dbReference type="CDD" id="cd07936">
    <property type="entry name" value="SCAN"/>
    <property type="match status" value="1"/>
</dbReference>
<dbReference type="PANTHER" id="PTHR45935:SF15">
    <property type="entry name" value="SCAN BOX DOMAIN-CONTAINING PROTEIN"/>
    <property type="match status" value="1"/>
</dbReference>
<name>A0AAW1BVE8_CROAD</name>
<keyword evidence="8" id="KW-1185">Reference proteome</keyword>
<feature type="compositionally biased region" description="Polar residues" evidence="4">
    <location>
        <begin position="272"/>
        <end position="281"/>
    </location>
</feature>
<dbReference type="SUPFAM" id="SSF109640">
    <property type="entry name" value="KRAB domain (Kruppel-associated box)"/>
    <property type="match status" value="1"/>
</dbReference>